<gene>
    <name evidence="2" type="ORF">CCMP2556_LOCUS48779</name>
</gene>
<comment type="caution">
    <text evidence="2">The sequence shown here is derived from an EMBL/GenBank/DDBJ whole genome shotgun (WGS) entry which is preliminary data.</text>
</comment>
<feature type="transmembrane region" description="Helical" evidence="1">
    <location>
        <begin position="7"/>
        <end position="27"/>
    </location>
</feature>
<reference evidence="2 3" key="1">
    <citation type="submission" date="2024-02" db="EMBL/GenBank/DDBJ databases">
        <authorList>
            <person name="Chen Y."/>
            <person name="Shah S."/>
            <person name="Dougan E. K."/>
            <person name="Thang M."/>
            <person name="Chan C."/>
        </authorList>
    </citation>
    <scope>NUCLEOTIDE SEQUENCE [LARGE SCALE GENOMIC DNA]</scope>
</reference>
<keyword evidence="1" id="KW-0472">Membrane</keyword>
<evidence type="ECO:0000313" key="2">
    <source>
        <dbReference type="EMBL" id="CAK9103979.1"/>
    </source>
</evidence>
<evidence type="ECO:0000256" key="1">
    <source>
        <dbReference type="SAM" id="Phobius"/>
    </source>
</evidence>
<organism evidence="2 3">
    <name type="scientific">Durusdinium trenchii</name>
    <dbReference type="NCBI Taxonomy" id="1381693"/>
    <lineage>
        <taxon>Eukaryota</taxon>
        <taxon>Sar</taxon>
        <taxon>Alveolata</taxon>
        <taxon>Dinophyceae</taxon>
        <taxon>Suessiales</taxon>
        <taxon>Symbiodiniaceae</taxon>
        <taxon>Durusdinium</taxon>
    </lineage>
</organism>
<accession>A0ABP0RTK7</accession>
<keyword evidence="1" id="KW-0812">Transmembrane</keyword>
<sequence length="203" mass="22194">MAMIRGIAVSLAAGCAIYFIVLLHFPLSQCRFPSCLHQERSNLKRAVTESDEVSIPAWRLPKPPRFDRGIYQLGAGEYMNVSKFHGLMPAGIWKRLVPLLHKLAKGNAINIVVFGGSFTAGAGCHQPDAANDSQSFKNKLCSWTARFLHWLRVAFPQSTVELENRGHGGSPSAVILGGVGLFNYSTVDLILVDTLVNDATDEN</sequence>
<evidence type="ECO:0000313" key="3">
    <source>
        <dbReference type="Proteomes" id="UP001642484"/>
    </source>
</evidence>
<name>A0ABP0RTK7_9DINO</name>
<dbReference type="PANTHER" id="PTHR34407:SF1">
    <property type="entry name" value="SGNH HYDROLASE-TYPE ESTERASE DOMAIN-CONTAINING PROTEIN"/>
    <property type="match status" value="1"/>
</dbReference>
<dbReference type="SUPFAM" id="SSF52266">
    <property type="entry name" value="SGNH hydrolase"/>
    <property type="match status" value="1"/>
</dbReference>
<protein>
    <submittedName>
        <fullName evidence="2">Uncharacterized protein</fullName>
    </submittedName>
</protein>
<dbReference type="Proteomes" id="UP001642484">
    <property type="component" value="Unassembled WGS sequence"/>
</dbReference>
<keyword evidence="3" id="KW-1185">Reference proteome</keyword>
<proteinExistence type="predicted"/>
<keyword evidence="1" id="KW-1133">Transmembrane helix</keyword>
<dbReference type="PANTHER" id="PTHR34407">
    <property type="entry name" value="EXPRESSED PROTEIN"/>
    <property type="match status" value="1"/>
</dbReference>
<dbReference type="EMBL" id="CAXAMN010026572">
    <property type="protein sequence ID" value="CAK9103979.1"/>
    <property type="molecule type" value="Genomic_DNA"/>
</dbReference>